<dbReference type="Pfam" id="PF02365">
    <property type="entry name" value="NAM"/>
    <property type="match status" value="1"/>
</dbReference>
<feature type="region of interest" description="Disordered" evidence="6">
    <location>
        <begin position="181"/>
        <end position="218"/>
    </location>
</feature>
<dbReference type="SUPFAM" id="SSF101941">
    <property type="entry name" value="NAC domain"/>
    <property type="match status" value="1"/>
</dbReference>
<gene>
    <name evidence="8" type="ORF">RJ641_013205</name>
</gene>
<dbReference type="GO" id="GO:0003677">
    <property type="term" value="F:DNA binding"/>
    <property type="evidence" value="ECO:0007669"/>
    <property type="project" value="UniProtKB-KW"/>
</dbReference>
<comment type="subcellular location">
    <subcellularLocation>
        <location evidence="1">Nucleus</location>
    </subcellularLocation>
</comment>
<dbReference type="PANTHER" id="PTHR31744:SF194">
    <property type="entry name" value="OS01G0888300 PROTEIN"/>
    <property type="match status" value="1"/>
</dbReference>
<feature type="region of interest" description="Disordered" evidence="6">
    <location>
        <begin position="233"/>
        <end position="273"/>
    </location>
</feature>
<keyword evidence="4" id="KW-0804">Transcription</keyword>
<sequence>MSTQEENNTTCSQSNNSNNKDDQHEQDMVMPGFRFHPTEEELVEFYLRRKVEGKRFNVELITFLDLYRYDPWELPALAAIGEKEWFFYVPRDRKYRNGDRPNRVTTSGYWKATGADRMIRTENFRSIGLKKTLVFYTGKAPKGIRTSWIMNEYRLPHHETEKSQKAEISLCRVYKRAGIEDHSSHHLPRSLPSSSRPSSSRGGTDKRSSQSATNRAQPMEQQIIDIEKMAEAAGVGGGGMPSSSDISQVGMGLGISSKHNNPSSSSSSSYGAMTPLLEDHHHQDHRMMMNLHHHHHHPKQHFPTSSSLSHMNFMVSPPTPNNTSATSHHVAMNAVVAVDDLHRLVNFQQHAASFQQNSLQALMLPPTTNAFCTDKLWDWNPLNEATSSSRDYNPSTTPFK</sequence>
<dbReference type="Gene3D" id="2.170.150.80">
    <property type="entry name" value="NAC domain"/>
    <property type="match status" value="1"/>
</dbReference>
<keyword evidence="5" id="KW-0539">Nucleus</keyword>
<dbReference type="AlphaFoldDB" id="A0AAN8ZPT6"/>
<protein>
    <submittedName>
        <fullName evidence="8">NAC domain</fullName>
    </submittedName>
</protein>
<accession>A0AAN8ZPT6</accession>
<dbReference type="EMBL" id="JBAMMX010000002">
    <property type="protein sequence ID" value="KAK6945661.1"/>
    <property type="molecule type" value="Genomic_DNA"/>
</dbReference>
<dbReference type="FunFam" id="2.170.150.80:FF:000007">
    <property type="entry name" value="NAC domain-containing protein 35"/>
    <property type="match status" value="1"/>
</dbReference>
<dbReference type="Proteomes" id="UP001370490">
    <property type="component" value="Unassembled WGS sequence"/>
</dbReference>
<keyword evidence="2" id="KW-0805">Transcription regulation</keyword>
<evidence type="ECO:0000313" key="9">
    <source>
        <dbReference type="Proteomes" id="UP001370490"/>
    </source>
</evidence>
<comment type="caution">
    <text evidence="8">The sequence shown here is derived from an EMBL/GenBank/DDBJ whole genome shotgun (WGS) entry which is preliminary data.</text>
</comment>
<evidence type="ECO:0000256" key="5">
    <source>
        <dbReference type="ARBA" id="ARBA00023242"/>
    </source>
</evidence>
<feature type="compositionally biased region" description="Low complexity" evidence="6">
    <location>
        <begin position="189"/>
        <end position="201"/>
    </location>
</feature>
<proteinExistence type="predicted"/>
<name>A0AAN8ZPT6_9MAGN</name>
<feature type="compositionally biased region" description="Low complexity" evidence="6">
    <location>
        <begin position="7"/>
        <end position="18"/>
    </location>
</feature>
<evidence type="ECO:0000313" key="8">
    <source>
        <dbReference type="EMBL" id="KAK6945661.1"/>
    </source>
</evidence>
<evidence type="ECO:0000256" key="1">
    <source>
        <dbReference type="ARBA" id="ARBA00004123"/>
    </source>
</evidence>
<evidence type="ECO:0000256" key="3">
    <source>
        <dbReference type="ARBA" id="ARBA00023125"/>
    </source>
</evidence>
<dbReference type="GO" id="GO:0099402">
    <property type="term" value="P:plant organ development"/>
    <property type="evidence" value="ECO:0007669"/>
    <property type="project" value="UniProtKB-ARBA"/>
</dbReference>
<dbReference type="GO" id="GO:0005634">
    <property type="term" value="C:nucleus"/>
    <property type="evidence" value="ECO:0007669"/>
    <property type="project" value="UniProtKB-SubCell"/>
</dbReference>
<dbReference type="InterPro" id="IPR003441">
    <property type="entry name" value="NAC-dom"/>
</dbReference>
<evidence type="ECO:0000259" key="7">
    <source>
        <dbReference type="PROSITE" id="PS51005"/>
    </source>
</evidence>
<evidence type="ECO:0000256" key="4">
    <source>
        <dbReference type="ARBA" id="ARBA00023163"/>
    </source>
</evidence>
<dbReference type="PANTHER" id="PTHR31744">
    <property type="entry name" value="PROTEIN CUP-SHAPED COTYLEDON 2-RELATED"/>
    <property type="match status" value="1"/>
</dbReference>
<organism evidence="8 9">
    <name type="scientific">Dillenia turbinata</name>
    <dbReference type="NCBI Taxonomy" id="194707"/>
    <lineage>
        <taxon>Eukaryota</taxon>
        <taxon>Viridiplantae</taxon>
        <taxon>Streptophyta</taxon>
        <taxon>Embryophyta</taxon>
        <taxon>Tracheophyta</taxon>
        <taxon>Spermatophyta</taxon>
        <taxon>Magnoliopsida</taxon>
        <taxon>eudicotyledons</taxon>
        <taxon>Gunneridae</taxon>
        <taxon>Pentapetalae</taxon>
        <taxon>Dilleniales</taxon>
        <taxon>Dilleniaceae</taxon>
        <taxon>Dillenia</taxon>
    </lineage>
</organism>
<evidence type="ECO:0000256" key="2">
    <source>
        <dbReference type="ARBA" id="ARBA00023015"/>
    </source>
</evidence>
<evidence type="ECO:0000256" key="6">
    <source>
        <dbReference type="SAM" id="MobiDB-lite"/>
    </source>
</evidence>
<keyword evidence="3" id="KW-0238">DNA-binding</keyword>
<feature type="compositionally biased region" description="Polar residues" evidence="6">
    <location>
        <begin position="209"/>
        <end position="218"/>
    </location>
</feature>
<reference evidence="8 9" key="1">
    <citation type="submission" date="2023-12" db="EMBL/GenBank/DDBJ databases">
        <title>A high-quality genome assembly for Dillenia turbinata (Dilleniales).</title>
        <authorList>
            <person name="Chanderbali A."/>
        </authorList>
    </citation>
    <scope>NUCLEOTIDE SEQUENCE [LARGE SCALE GENOMIC DNA]</scope>
    <source>
        <strain evidence="8">LSX21</strain>
        <tissue evidence="8">Leaf</tissue>
    </source>
</reference>
<dbReference type="PROSITE" id="PS51005">
    <property type="entry name" value="NAC"/>
    <property type="match status" value="1"/>
</dbReference>
<keyword evidence="9" id="KW-1185">Reference proteome</keyword>
<dbReference type="InterPro" id="IPR036093">
    <property type="entry name" value="NAC_dom_sf"/>
</dbReference>
<feature type="domain" description="NAC" evidence="7">
    <location>
        <begin position="29"/>
        <end position="176"/>
    </location>
</feature>
<dbReference type="GO" id="GO:0006355">
    <property type="term" value="P:regulation of DNA-templated transcription"/>
    <property type="evidence" value="ECO:0007669"/>
    <property type="project" value="InterPro"/>
</dbReference>
<feature type="region of interest" description="Disordered" evidence="6">
    <location>
        <begin position="1"/>
        <end position="25"/>
    </location>
</feature>